<dbReference type="RefSeq" id="WP_060807449.1">
    <property type="nucleotide sequence ID" value="NZ_KQ958066.1"/>
</dbReference>
<dbReference type="STRING" id="39777.B7L28_08365"/>
<feature type="transmembrane region" description="Helical" evidence="9">
    <location>
        <begin position="100"/>
        <end position="119"/>
    </location>
</feature>
<evidence type="ECO:0000256" key="5">
    <source>
        <dbReference type="ARBA" id="ARBA00022692"/>
    </source>
</evidence>
<dbReference type="Proteomes" id="UP000070226">
    <property type="component" value="Unassembled WGS sequence"/>
</dbReference>
<feature type="transmembrane region" description="Helical" evidence="9">
    <location>
        <begin position="255"/>
        <end position="275"/>
    </location>
</feature>
<dbReference type="PATRIC" id="fig|39777.7.peg.776"/>
<dbReference type="PIRSF" id="PIRSF005353">
    <property type="entry name" value="PbuG"/>
    <property type="match status" value="1"/>
</dbReference>
<keyword evidence="6 8" id="KW-1133">Transmembrane helix</keyword>
<dbReference type="Pfam" id="PF00860">
    <property type="entry name" value="Xan_ur_permease"/>
    <property type="match status" value="1"/>
</dbReference>
<evidence type="ECO:0000256" key="7">
    <source>
        <dbReference type="ARBA" id="ARBA00023136"/>
    </source>
</evidence>
<evidence type="ECO:0000256" key="3">
    <source>
        <dbReference type="ARBA" id="ARBA00022448"/>
    </source>
</evidence>
<feature type="transmembrane region" description="Helical" evidence="9">
    <location>
        <begin position="439"/>
        <end position="454"/>
    </location>
</feature>
<proteinExistence type="inferred from homology"/>
<feature type="transmembrane region" description="Helical" evidence="9">
    <location>
        <begin position="131"/>
        <end position="156"/>
    </location>
</feature>
<feature type="transmembrane region" description="Helical" evidence="9">
    <location>
        <begin position="75"/>
        <end position="94"/>
    </location>
</feature>
<sequence>MLDKLFKLNERDTSVKTEILAGITTFITMAYILFLAPNILSLAGMDKDAVLIATALGGGLVTIAMGLFVNYPIALAPGVGLLAFYSFTVVLGMGVSWQTALGAVFISGLVFLVLTLTSIRQMIVVGIPASMKVAITVGIGLFISIIGLKLSGLMAISISLSPNTLGQVIQTHGNLVPPASEALLTLGNLHSGETLLALFSLIFTALLMARKIQGSLLIGVLVTTIVSYVTGLSTMPENFTVLAVPDFSKAAFLQLDIPSAIHMGLITIIFSFTFVELFDSMGTLIGTATEAKIADPKSGKFPGLGKAMTVDAIGVSAGALLGTSTITAFVESAAGVGAGGRTGLTAVTTGILFLICLFLAPLVSLVPNAATSPVLIIVGALMLGAIRNIDFDDWTEGFPAFLVIVLMPFTYSIANGISAGLIAYPLLKIIAGRAKEVNWIMYVLAVLVIIRYVFF</sequence>
<organism evidence="10">
    <name type="scientific">Veillonella atypica</name>
    <dbReference type="NCBI Taxonomy" id="39777"/>
    <lineage>
        <taxon>Bacteria</taxon>
        <taxon>Bacillati</taxon>
        <taxon>Bacillota</taxon>
        <taxon>Negativicutes</taxon>
        <taxon>Veillonellales</taxon>
        <taxon>Veillonellaceae</taxon>
        <taxon>Veillonella</taxon>
    </lineage>
</organism>
<feature type="transmembrane region" description="Helical" evidence="9">
    <location>
        <begin position="401"/>
        <end position="427"/>
    </location>
</feature>
<feature type="transmembrane region" description="Helical" evidence="9">
    <location>
        <begin position="49"/>
        <end position="68"/>
    </location>
</feature>
<evidence type="ECO:0000256" key="9">
    <source>
        <dbReference type="SAM" id="Phobius"/>
    </source>
</evidence>
<dbReference type="PANTHER" id="PTHR43337:SF1">
    <property type="entry name" value="XANTHINE_URACIL PERMEASE C887.17-RELATED"/>
    <property type="match status" value="1"/>
</dbReference>
<comment type="subcellular location">
    <subcellularLocation>
        <location evidence="1 8">Cell membrane</location>
        <topology evidence="1 8">Multi-pass membrane protein</topology>
    </subcellularLocation>
</comment>
<feature type="transmembrane region" description="Helical" evidence="9">
    <location>
        <begin position="370"/>
        <end position="389"/>
    </location>
</feature>
<feature type="transmembrane region" description="Helical" evidence="9">
    <location>
        <begin position="216"/>
        <end position="235"/>
    </location>
</feature>
<dbReference type="AlphaFoldDB" id="A0A133S5G5"/>
<keyword evidence="3 8" id="KW-0813">Transport</keyword>
<dbReference type="InterPro" id="IPR026033">
    <property type="entry name" value="Azg-like_bact_archaea"/>
</dbReference>
<evidence type="ECO:0000313" key="10">
    <source>
        <dbReference type="EMBL" id="KXA64818.1"/>
    </source>
</evidence>
<dbReference type="GO" id="GO:0005345">
    <property type="term" value="F:purine nucleobase transmembrane transporter activity"/>
    <property type="evidence" value="ECO:0007669"/>
    <property type="project" value="TreeGrafter"/>
</dbReference>
<evidence type="ECO:0000256" key="6">
    <source>
        <dbReference type="ARBA" id="ARBA00022989"/>
    </source>
</evidence>
<dbReference type="PANTHER" id="PTHR43337">
    <property type="entry name" value="XANTHINE/URACIL PERMEASE C887.17-RELATED"/>
    <property type="match status" value="1"/>
</dbReference>
<feature type="transmembrane region" description="Helical" evidence="9">
    <location>
        <begin position="20"/>
        <end position="43"/>
    </location>
</feature>
<keyword evidence="5 8" id="KW-0812">Transmembrane</keyword>
<comment type="similarity">
    <text evidence="2 8">Belongs to the nucleobase:cation symporter-2 (NCS2) (TC 2.A.40) family. Azg-like subfamily.</text>
</comment>
<dbReference type="EMBL" id="LRQT01000019">
    <property type="protein sequence ID" value="KXA64818.1"/>
    <property type="molecule type" value="Genomic_DNA"/>
</dbReference>
<keyword evidence="4 8" id="KW-1003">Cell membrane</keyword>
<evidence type="ECO:0000256" key="4">
    <source>
        <dbReference type="ARBA" id="ARBA00022475"/>
    </source>
</evidence>
<evidence type="ECO:0000256" key="2">
    <source>
        <dbReference type="ARBA" id="ARBA00005697"/>
    </source>
</evidence>
<accession>A0A133S5G5</accession>
<reference evidence="10 11" key="1">
    <citation type="submission" date="2016-01" db="EMBL/GenBank/DDBJ databases">
        <authorList>
            <person name="Oliw E.H."/>
        </authorList>
    </citation>
    <scope>NUCLEOTIDE SEQUENCE [LARGE SCALE GENOMIC DNA]</scope>
    <source>
        <strain evidence="10 11">CMW7756B</strain>
    </source>
</reference>
<name>A0A133S5G5_9FIRM</name>
<evidence type="ECO:0000256" key="1">
    <source>
        <dbReference type="ARBA" id="ARBA00004651"/>
    </source>
</evidence>
<keyword evidence="7 8" id="KW-0472">Membrane</keyword>
<dbReference type="GO" id="GO:0005886">
    <property type="term" value="C:plasma membrane"/>
    <property type="evidence" value="ECO:0007669"/>
    <property type="project" value="UniProtKB-SubCell"/>
</dbReference>
<protein>
    <submittedName>
        <fullName evidence="10">Putative permease</fullName>
    </submittedName>
</protein>
<dbReference type="InterPro" id="IPR006043">
    <property type="entry name" value="NCS2"/>
</dbReference>
<feature type="transmembrane region" description="Helical" evidence="9">
    <location>
        <begin position="307"/>
        <end position="330"/>
    </location>
</feature>
<gene>
    <name evidence="10" type="ORF">HMPREF3233_00791</name>
</gene>
<evidence type="ECO:0000256" key="8">
    <source>
        <dbReference type="PIRNR" id="PIRNR005353"/>
    </source>
</evidence>
<comment type="caution">
    <text evidence="10">The sequence shown here is derived from an EMBL/GenBank/DDBJ whole genome shotgun (WGS) entry which is preliminary data.</text>
</comment>
<feature type="transmembrane region" description="Helical" evidence="9">
    <location>
        <begin position="342"/>
        <end position="363"/>
    </location>
</feature>
<dbReference type="InterPro" id="IPR045018">
    <property type="entry name" value="Azg-like"/>
</dbReference>
<evidence type="ECO:0000313" key="11">
    <source>
        <dbReference type="Proteomes" id="UP000070226"/>
    </source>
</evidence>